<proteinExistence type="predicted"/>
<dbReference type="WBParaSite" id="JU765_v2.g13726.t1">
    <property type="protein sequence ID" value="JU765_v2.g13726.t1"/>
    <property type="gene ID" value="JU765_v2.g13726"/>
</dbReference>
<name>A0AC34Q7E3_9BILA</name>
<protein>
    <submittedName>
        <fullName evidence="2">Uncharacterized protein</fullName>
    </submittedName>
</protein>
<sequence>MWRELFLVAYLLPVITANQCYHEKNGKLFIILSPVCVYEYDEQLSKHVRRTAREHDEEIRLRPGESRICWPIDAHCTACQCNTELCNNLIYCHVGDKLDLCPNSCSTRFEPYTDRPGYNITRECGSVPWMVAMQDAKCTAFSNGSATCECDTDQCNNQTFGMQCYEHSPGRLPLLVDCPYFTTSCYSVRDPTSRKIIEGGCVLSNNTSNYSITCNTTKCNYPMYCHNYFNHSLIHCSEGVETCTIGYEKINLLDVGVSSGGCGEKSVGKLIDESCQINETSKQCVCAGDMCNYWNNGKLHCYYSHFSEGEYVVPCLMGTAHCFTIGYLHALDPSMRGMRSGCLVFESKIGCQRDQIYKICSCEGNYCNKELLDLSCYVYNGTDTPKLEVCPYKAFECYVARDPSTKMFIEGGCDITDHGNHELDKCSTDGCNYPMYCYDSIKDKVTGCGINVSSCYIHFEKIGKFGSRFVTGCNHDNVSESISSESFCEKNEMNTKNCLCFGDMCNYETSYKSIHCYVSNGTEPAELIKCPFGTTHCYSVLLTDQTIKTGCSIFDEDDGCRSENKTKICVCRGEACNKEMPRIKCFVSNETTPATLETCALRTTECFVARDPKAQKLIEAGCDVSDHGSQLVEKCSSDGCNYPMFCYDSSKDAIVQCEIGDVGCYVEFEKQDPHGTKQVSGCSPTINSNVSNLSEAVCSLNGGRKQCICSGDMCNHETHFESINCQVSSGSGSMESIKCPLGTTECYIVDEKDGTNNMGCSIFEGGNEGCSMEDGVKTCFCHDDTCNQNVSQIHCYIADKITPAVLKTCPFEAVGCYVARDDQTWKLVEAGCD</sequence>
<evidence type="ECO:0000313" key="1">
    <source>
        <dbReference type="Proteomes" id="UP000887576"/>
    </source>
</evidence>
<accession>A0AC34Q7E3</accession>
<dbReference type="Proteomes" id="UP000887576">
    <property type="component" value="Unplaced"/>
</dbReference>
<reference evidence="2" key="1">
    <citation type="submission" date="2022-11" db="UniProtKB">
        <authorList>
            <consortium name="WormBaseParasite"/>
        </authorList>
    </citation>
    <scope>IDENTIFICATION</scope>
</reference>
<organism evidence="1 2">
    <name type="scientific">Panagrolaimus sp. JU765</name>
    <dbReference type="NCBI Taxonomy" id="591449"/>
    <lineage>
        <taxon>Eukaryota</taxon>
        <taxon>Metazoa</taxon>
        <taxon>Ecdysozoa</taxon>
        <taxon>Nematoda</taxon>
        <taxon>Chromadorea</taxon>
        <taxon>Rhabditida</taxon>
        <taxon>Tylenchina</taxon>
        <taxon>Panagrolaimomorpha</taxon>
        <taxon>Panagrolaimoidea</taxon>
        <taxon>Panagrolaimidae</taxon>
        <taxon>Panagrolaimus</taxon>
    </lineage>
</organism>
<evidence type="ECO:0000313" key="2">
    <source>
        <dbReference type="WBParaSite" id="JU765_v2.g13726.t1"/>
    </source>
</evidence>